<accession>A0ABR8XFG7</accession>
<dbReference type="PANTHER" id="PTHR43401:SF2">
    <property type="entry name" value="L-THREONINE 3-DEHYDROGENASE"/>
    <property type="match status" value="1"/>
</dbReference>
<protein>
    <submittedName>
        <fullName evidence="3">Zinc-binding dehydrogenase</fullName>
    </submittedName>
</protein>
<keyword evidence="1" id="KW-0560">Oxidoreductase</keyword>
<proteinExistence type="predicted"/>
<dbReference type="PANTHER" id="PTHR43401">
    <property type="entry name" value="L-THREONINE 3-DEHYDROGENASE"/>
    <property type="match status" value="1"/>
</dbReference>
<name>A0ABR8XFG7_9BACL</name>
<dbReference type="Pfam" id="PF00107">
    <property type="entry name" value="ADH_zinc_N"/>
    <property type="match status" value="1"/>
</dbReference>
<dbReference type="Gene3D" id="3.90.180.10">
    <property type="entry name" value="Medium-chain alcohol dehydrogenases, catalytic domain"/>
    <property type="match status" value="1"/>
</dbReference>
<dbReference type="SUPFAM" id="SSF51735">
    <property type="entry name" value="NAD(P)-binding Rossmann-fold domains"/>
    <property type="match status" value="1"/>
</dbReference>
<feature type="domain" description="Alcohol dehydrogenase-like C-terminal" evidence="2">
    <location>
        <begin position="56"/>
        <end position="178"/>
    </location>
</feature>
<evidence type="ECO:0000313" key="3">
    <source>
        <dbReference type="EMBL" id="MBD8027985.1"/>
    </source>
</evidence>
<evidence type="ECO:0000313" key="4">
    <source>
        <dbReference type="Proteomes" id="UP000640930"/>
    </source>
</evidence>
<dbReference type="InterPro" id="IPR050129">
    <property type="entry name" value="Zn_alcohol_dh"/>
</dbReference>
<dbReference type="RefSeq" id="WP_191708402.1">
    <property type="nucleotide sequence ID" value="NZ_JACSQA010000028.1"/>
</dbReference>
<evidence type="ECO:0000256" key="1">
    <source>
        <dbReference type="ARBA" id="ARBA00023002"/>
    </source>
</evidence>
<dbReference type="Gene3D" id="3.40.50.720">
    <property type="entry name" value="NAD(P)-binding Rossmann-like Domain"/>
    <property type="match status" value="1"/>
</dbReference>
<evidence type="ECO:0000259" key="2">
    <source>
        <dbReference type="Pfam" id="PF00107"/>
    </source>
</evidence>
<dbReference type="EMBL" id="JACSQA010000028">
    <property type="protein sequence ID" value="MBD8027985.1"/>
    <property type="molecule type" value="Genomic_DNA"/>
</dbReference>
<sequence>MAQLMVVDIKNIIPIDENVSDSVAAISEALAVSYTAVKKVEHFHSKRVLVVGPGPIGLGVGAVLIGSGNEQVDMLGTTVDENRLKLAKSIGIKMTYMSEEEILTKDFNGYDAIIDCSGHPSVPQMAMRLLKRGGQLVLVGINSASFSIPMDQIVRGEISINGSYGITRGNYEEVLKLAAIPTYPFDKLIAEKVPFSQCTKGFEKALNKVSGKVVITM</sequence>
<dbReference type="InterPro" id="IPR013149">
    <property type="entry name" value="ADH-like_C"/>
</dbReference>
<keyword evidence="4" id="KW-1185">Reference proteome</keyword>
<gene>
    <name evidence="3" type="ORF">H9636_15140</name>
</gene>
<dbReference type="InterPro" id="IPR036291">
    <property type="entry name" value="NAD(P)-bd_dom_sf"/>
</dbReference>
<comment type="caution">
    <text evidence="3">The sequence shown here is derived from an EMBL/GenBank/DDBJ whole genome shotgun (WGS) entry which is preliminary data.</text>
</comment>
<organism evidence="3 4">
    <name type="scientific">Ureibacillus galli</name>
    <dbReference type="NCBI Taxonomy" id="2762222"/>
    <lineage>
        <taxon>Bacteria</taxon>
        <taxon>Bacillati</taxon>
        <taxon>Bacillota</taxon>
        <taxon>Bacilli</taxon>
        <taxon>Bacillales</taxon>
        <taxon>Caryophanaceae</taxon>
        <taxon>Ureibacillus</taxon>
    </lineage>
</organism>
<reference evidence="3 4" key="1">
    <citation type="submission" date="2020-08" db="EMBL/GenBank/DDBJ databases">
        <title>A Genomic Blueprint of the Chicken Gut Microbiome.</title>
        <authorList>
            <person name="Gilroy R."/>
            <person name="Ravi A."/>
            <person name="Getino M."/>
            <person name="Pursley I."/>
            <person name="Horton D.L."/>
            <person name="Alikhan N.-F."/>
            <person name="Baker D."/>
            <person name="Gharbi K."/>
            <person name="Hall N."/>
            <person name="Watson M."/>
            <person name="Adriaenssens E.M."/>
            <person name="Foster-Nyarko E."/>
            <person name="Jarju S."/>
            <person name="Secka A."/>
            <person name="Antonio M."/>
            <person name="Oren A."/>
            <person name="Chaudhuri R."/>
            <person name="La Ragione R.M."/>
            <person name="Hildebrand F."/>
            <person name="Pallen M.J."/>
        </authorList>
    </citation>
    <scope>NUCLEOTIDE SEQUENCE [LARGE SCALE GENOMIC DNA]</scope>
    <source>
        <strain evidence="3 4">Re31</strain>
    </source>
</reference>
<dbReference type="Proteomes" id="UP000640930">
    <property type="component" value="Unassembled WGS sequence"/>
</dbReference>